<feature type="region of interest" description="Disordered" evidence="2">
    <location>
        <begin position="348"/>
        <end position="390"/>
    </location>
</feature>
<evidence type="ECO:0000313" key="4">
    <source>
        <dbReference type="Proteomes" id="UP000192247"/>
    </source>
</evidence>
<comment type="caution">
    <text evidence="3">The sequence shown here is derived from an EMBL/GenBank/DDBJ whole genome shotgun (WGS) entry which is preliminary data.</text>
</comment>
<evidence type="ECO:0000256" key="1">
    <source>
        <dbReference type="SAM" id="Coils"/>
    </source>
</evidence>
<sequence>MFEEGSDDESQVSDSQLLQEWRERYEGLERDLLKLQEGRHVVRTDTAFSSTHQTASYDVETNSNVTVVTYNTSSKDLEETREIVHSDVDNINRLLRQQVRLLAQANRSLGRKVDRLTRNLSVRDNTHDRFRNFVASEKKTLSELSGLVSSFKKDYGRLRTTVNLFLSEYQNELLEQRTNVGLQMAEAVNLVDVASLTDQYGATATGQAIEEDQSKEASADATDLPRITIRSGSMTEDELEDSGMSRLTRQLSTREQELSSLYSAFERILEVTSIPANEQYVHRLRMLLSSQQSVEDVVALVDETLQSVPRSQPPSSKLQYEARIRELEQEVTAIASEKQRLANELNRATHTAGHVCPQSAKDRSTETAQSETRRGGASHTGPSDSAARTTARGSIPALVALAFGPFDHARGIGRCVCGGNVASIFTTEEVKAKDGPGGIGVVVVRDGKRERFFASPTLGLAKWTLVAFLVRCTESHAQPHQNVPDVLSCVPEPCGKPTDGFWQYTKTSWGHTPPPLSETHPRKETVRQHETTLRLQDDAHICEDVLLEVSAAAVAGSSHTGASTGAPTGGPTGASTGADESNAAAKETFQHVALSEASSLSDDSASRWCSEIQGLREHINALQRQLDAQKDLSERLLREKARMLEQLAELRDEKRRFEDSAMHRNREQQRHIESLSIKCEQLQDGRGLERREQRIDGQMIGTLKAELEKVVHLCNVRNRCYDVLPKLAGPSPKARGAFYIFPILM</sequence>
<feature type="coiled-coil region" evidence="1">
    <location>
        <begin position="612"/>
        <end position="660"/>
    </location>
</feature>
<accession>A0A1V9XQG0</accession>
<name>A0A1V9XQG0_9ACAR</name>
<feature type="region of interest" description="Disordered" evidence="2">
    <location>
        <begin position="558"/>
        <end position="583"/>
    </location>
</feature>
<feature type="compositionally biased region" description="Polar residues" evidence="2">
    <location>
        <begin position="380"/>
        <end position="390"/>
    </location>
</feature>
<feature type="region of interest" description="Disordered" evidence="2">
    <location>
        <begin position="205"/>
        <end position="244"/>
    </location>
</feature>
<gene>
    <name evidence="3" type="ORF">BIW11_08229</name>
</gene>
<reference evidence="3 4" key="1">
    <citation type="journal article" date="2017" name="Gigascience">
        <title>Draft genome of the honey bee ectoparasitic mite, Tropilaelaps mercedesae, is shaped by the parasitic life history.</title>
        <authorList>
            <person name="Dong X."/>
            <person name="Armstrong S.D."/>
            <person name="Xia D."/>
            <person name="Makepeace B.L."/>
            <person name="Darby A.C."/>
            <person name="Kadowaki T."/>
        </authorList>
    </citation>
    <scope>NUCLEOTIDE SEQUENCE [LARGE SCALE GENOMIC DNA]</scope>
    <source>
        <strain evidence="3">Wuxi-XJTLU</strain>
    </source>
</reference>
<organism evidence="3 4">
    <name type="scientific">Tropilaelaps mercedesae</name>
    <dbReference type="NCBI Taxonomy" id="418985"/>
    <lineage>
        <taxon>Eukaryota</taxon>
        <taxon>Metazoa</taxon>
        <taxon>Ecdysozoa</taxon>
        <taxon>Arthropoda</taxon>
        <taxon>Chelicerata</taxon>
        <taxon>Arachnida</taxon>
        <taxon>Acari</taxon>
        <taxon>Parasitiformes</taxon>
        <taxon>Mesostigmata</taxon>
        <taxon>Gamasina</taxon>
        <taxon>Dermanyssoidea</taxon>
        <taxon>Laelapidae</taxon>
        <taxon>Tropilaelaps</taxon>
    </lineage>
</organism>
<feature type="coiled-coil region" evidence="1">
    <location>
        <begin position="317"/>
        <end position="344"/>
    </location>
</feature>
<keyword evidence="4" id="KW-1185">Reference proteome</keyword>
<keyword evidence="1" id="KW-0175">Coiled coil</keyword>
<evidence type="ECO:0000313" key="3">
    <source>
        <dbReference type="EMBL" id="OQR75737.1"/>
    </source>
</evidence>
<evidence type="ECO:0000256" key="2">
    <source>
        <dbReference type="SAM" id="MobiDB-lite"/>
    </source>
</evidence>
<protein>
    <submittedName>
        <fullName evidence="3">Uncharacterized protein</fullName>
    </submittedName>
</protein>
<dbReference type="InParanoid" id="A0A1V9XQG0"/>
<proteinExistence type="predicted"/>
<dbReference type="Proteomes" id="UP000192247">
    <property type="component" value="Unassembled WGS sequence"/>
</dbReference>
<dbReference type="EMBL" id="MNPL01005901">
    <property type="protein sequence ID" value="OQR75737.1"/>
    <property type="molecule type" value="Genomic_DNA"/>
</dbReference>
<dbReference type="AlphaFoldDB" id="A0A1V9XQG0"/>